<keyword evidence="3" id="KW-1185">Reference proteome</keyword>
<gene>
    <name evidence="2" type="ORF">Pla108_11010</name>
</gene>
<keyword evidence="1" id="KW-0472">Membrane</keyword>
<comment type="caution">
    <text evidence="2">The sequence shown here is derived from an EMBL/GenBank/DDBJ whole genome shotgun (WGS) entry which is preliminary data.</text>
</comment>
<feature type="transmembrane region" description="Helical" evidence="1">
    <location>
        <begin position="12"/>
        <end position="33"/>
    </location>
</feature>
<dbReference type="EMBL" id="SJPR01000001">
    <property type="protein sequence ID" value="TWU00156.1"/>
    <property type="molecule type" value="Genomic_DNA"/>
</dbReference>
<evidence type="ECO:0000313" key="3">
    <source>
        <dbReference type="Proteomes" id="UP000317421"/>
    </source>
</evidence>
<dbReference type="RefSeq" id="WP_146443768.1">
    <property type="nucleotide sequence ID" value="NZ_SJPR01000001.1"/>
</dbReference>
<dbReference type="Proteomes" id="UP000317421">
    <property type="component" value="Unassembled WGS sequence"/>
</dbReference>
<sequence>MAWLFERTVEAAAWVALLVAWISLGLAIYWFYLFVWDWRLGPEYELLRDAGKAAAAFVGFSLALGGLACVDRFLFDADETLTK</sequence>
<accession>A0A5C6AM08</accession>
<keyword evidence="1" id="KW-1133">Transmembrane helix</keyword>
<evidence type="ECO:0000313" key="2">
    <source>
        <dbReference type="EMBL" id="TWU00156.1"/>
    </source>
</evidence>
<dbReference type="OrthoDB" id="289304at2"/>
<proteinExistence type="predicted"/>
<organism evidence="2 3">
    <name type="scientific">Botrimarina colliarenosi</name>
    <dbReference type="NCBI Taxonomy" id="2528001"/>
    <lineage>
        <taxon>Bacteria</taxon>
        <taxon>Pseudomonadati</taxon>
        <taxon>Planctomycetota</taxon>
        <taxon>Planctomycetia</taxon>
        <taxon>Pirellulales</taxon>
        <taxon>Lacipirellulaceae</taxon>
        <taxon>Botrimarina</taxon>
    </lineage>
</organism>
<name>A0A5C6AM08_9BACT</name>
<feature type="transmembrane region" description="Helical" evidence="1">
    <location>
        <begin position="53"/>
        <end position="75"/>
    </location>
</feature>
<dbReference type="AlphaFoldDB" id="A0A5C6AM08"/>
<evidence type="ECO:0000256" key="1">
    <source>
        <dbReference type="SAM" id="Phobius"/>
    </source>
</evidence>
<protein>
    <submittedName>
        <fullName evidence="2">Uncharacterized protein</fullName>
    </submittedName>
</protein>
<keyword evidence="1" id="KW-0812">Transmembrane</keyword>
<reference evidence="2 3" key="1">
    <citation type="submission" date="2019-02" db="EMBL/GenBank/DDBJ databases">
        <title>Deep-cultivation of Planctomycetes and their phenomic and genomic characterization uncovers novel biology.</title>
        <authorList>
            <person name="Wiegand S."/>
            <person name="Jogler M."/>
            <person name="Boedeker C."/>
            <person name="Pinto D."/>
            <person name="Vollmers J."/>
            <person name="Rivas-Marin E."/>
            <person name="Kohn T."/>
            <person name="Peeters S.H."/>
            <person name="Heuer A."/>
            <person name="Rast P."/>
            <person name="Oberbeckmann S."/>
            <person name="Bunk B."/>
            <person name="Jeske O."/>
            <person name="Meyerdierks A."/>
            <person name="Storesund J.E."/>
            <person name="Kallscheuer N."/>
            <person name="Luecker S."/>
            <person name="Lage O.M."/>
            <person name="Pohl T."/>
            <person name="Merkel B.J."/>
            <person name="Hornburger P."/>
            <person name="Mueller R.-W."/>
            <person name="Bruemmer F."/>
            <person name="Labrenz M."/>
            <person name="Spormann A.M."/>
            <person name="Op Den Camp H."/>
            <person name="Overmann J."/>
            <person name="Amann R."/>
            <person name="Jetten M.S.M."/>
            <person name="Mascher T."/>
            <person name="Medema M.H."/>
            <person name="Devos D.P."/>
            <person name="Kaster A.-K."/>
            <person name="Ovreas L."/>
            <person name="Rohde M."/>
            <person name="Galperin M.Y."/>
            <person name="Jogler C."/>
        </authorList>
    </citation>
    <scope>NUCLEOTIDE SEQUENCE [LARGE SCALE GENOMIC DNA]</scope>
    <source>
        <strain evidence="2 3">Pla108</strain>
    </source>
</reference>